<dbReference type="Proteomes" id="UP000190541">
    <property type="component" value="Unassembled WGS sequence"/>
</dbReference>
<dbReference type="Pfam" id="PF16153">
    <property type="entry name" value="DUF4861"/>
    <property type="match status" value="1"/>
</dbReference>
<dbReference type="STRING" id="623280.SAMN05660226_03796"/>
<evidence type="ECO:0008006" key="3">
    <source>
        <dbReference type="Google" id="ProtNLM"/>
    </source>
</evidence>
<dbReference type="RefSeq" id="WP_176146263.1">
    <property type="nucleotide sequence ID" value="NZ_FUYS01000013.1"/>
</dbReference>
<proteinExistence type="predicted"/>
<dbReference type="SUPFAM" id="SSF74650">
    <property type="entry name" value="Galactose mutarotase-like"/>
    <property type="match status" value="1"/>
</dbReference>
<dbReference type="GO" id="GO:0030246">
    <property type="term" value="F:carbohydrate binding"/>
    <property type="evidence" value="ECO:0007669"/>
    <property type="project" value="InterPro"/>
</dbReference>
<name>A0A1T5F5Q9_9SPHI</name>
<dbReference type="GO" id="GO:0005975">
    <property type="term" value="P:carbohydrate metabolic process"/>
    <property type="evidence" value="ECO:0007669"/>
    <property type="project" value="InterPro"/>
</dbReference>
<accession>A0A1T5F5Q9</accession>
<protein>
    <recommendedName>
        <fullName evidence="3">DUF4861 domain-containing protein</fullName>
    </recommendedName>
</protein>
<dbReference type="GO" id="GO:0003824">
    <property type="term" value="F:catalytic activity"/>
    <property type="evidence" value="ECO:0007669"/>
    <property type="project" value="InterPro"/>
</dbReference>
<dbReference type="AlphaFoldDB" id="A0A1T5F5Q9"/>
<gene>
    <name evidence="1" type="ORF">SAMN05660226_03796</name>
</gene>
<evidence type="ECO:0000313" key="2">
    <source>
        <dbReference type="Proteomes" id="UP000190541"/>
    </source>
</evidence>
<sequence>MSWTGCVLCVCMLFAACGGSERGHTLVVSSPLNADRQELVSVPYSEFCTSFGVDSLFRVVDAATGMEVPYQLEMLGAEEPQHVLLQVSVPASGTITLAVEADAPTTALRPMAYARYVPERYDDFAWENDVVAFRMYGKALEGRPDDAQGLDLWSKRTTDLVIDKWYAHGDYHTDHGEGMDYYSVGQTLGAGDIAPFAEGDVVYSKHYRTYEVLDNGPLRTTFRLDYEPWQVAGKTVSVSKVYSLDAGSQLNKVAVTYTVDGGGALPVAIGVARRADQGTHIGEQHRGIFGYWEPEQGDHGITGVGVILDNGGFDGLETTPTQYLNLLTVPDGGTITYYNGGAWNKAGRFATAGDWFDYLEAFKKRQASPLMVNIN</sequence>
<dbReference type="EMBL" id="FUYS01000013">
    <property type="protein sequence ID" value="SKB91504.1"/>
    <property type="molecule type" value="Genomic_DNA"/>
</dbReference>
<organism evidence="1 2">
    <name type="scientific">Parapedobacter luteus</name>
    <dbReference type="NCBI Taxonomy" id="623280"/>
    <lineage>
        <taxon>Bacteria</taxon>
        <taxon>Pseudomonadati</taxon>
        <taxon>Bacteroidota</taxon>
        <taxon>Sphingobacteriia</taxon>
        <taxon>Sphingobacteriales</taxon>
        <taxon>Sphingobacteriaceae</taxon>
        <taxon>Parapedobacter</taxon>
    </lineage>
</organism>
<dbReference type="InterPro" id="IPR032342">
    <property type="entry name" value="DUF4861"/>
</dbReference>
<keyword evidence="2" id="KW-1185">Reference proteome</keyword>
<dbReference type="InterPro" id="IPR011013">
    <property type="entry name" value="Gal_mutarotase_sf_dom"/>
</dbReference>
<evidence type="ECO:0000313" key="1">
    <source>
        <dbReference type="EMBL" id="SKB91504.1"/>
    </source>
</evidence>
<reference evidence="1 2" key="1">
    <citation type="submission" date="2017-02" db="EMBL/GenBank/DDBJ databases">
        <authorList>
            <person name="Peterson S.W."/>
        </authorList>
    </citation>
    <scope>NUCLEOTIDE SEQUENCE [LARGE SCALE GENOMIC DNA]</scope>
    <source>
        <strain evidence="1 2">DSM 22899</strain>
    </source>
</reference>